<evidence type="ECO:0000256" key="4">
    <source>
        <dbReference type="ARBA" id="ARBA00022842"/>
    </source>
</evidence>
<proteinExistence type="inferred from homology"/>
<feature type="domain" description="Alpha-D-phosphohexomutase alpha/beta/alpha" evidence="7">
    <location>
        <begin position="156"/>
        <end position="240"/>
    </location>
</feature>
<dbReference type="GO" id="GO:0046115">
    <property type="term" value="P:guanosine catabolic process"/>
    <property type="evidence" value="ECO:0007669"/>
    <property type="project" value="EnsemblFungi"/>
</dbReference>
<dbReference type="InterPro" id="IPR016055">
    <property type="entry name" value="A-D-PHexomutase_a/b/a-I/II/III"/>
</dbReference>
<dbReference type="InterPro" id="IPR005844">
    <property type="entry name" value="A-D-PHexomutase_a/b/a-I"/>
</dbReference>
<evidence type="ECO:0000259" key="8">
    <source>
        <dbReference type="Pfam" id="PF02880"/>
    </source>
</evidence>
<dbReference type="CDD" id="cd05799">
    <property type="entry name" value="PGM2"/>
    <property type="match status" value="1"/>
</dbReference>
<reference evidence="9 10" key="1">
    <citation type="submission" date="2015-04" db="EMBL/GenBank/DDBJ databases">
        <authorList>
            <person name="Heijne W.H."/>
            <person name="Fedorova N.D."/>
            <person name="Nierman W.C."/>
            <person name="Vollebregt A.W."/>
            <person name="Zhao Z."/>
            <person name="Wu L."/>
            <person name="Kumar M."/>
            <person name="Stam H."/>
            <person name="van den Berg M.A."/>
            <person name="Pel H.J."/>
        </authorList>
    </citation>
    <scope>NUCLEOTIDE SEQUENCE [LARGE SCALE GENOMIC DNA]</scope>
    <source>
        <strain evidence="9 10">CBS 393.64</strain>
    </source>
</reference>
<evidence type="ECO:0000256" key="2">
    <source>
        <dbReference type="ARBA" id="ARBA00022553"/>
    </source>
</evidence>
<evidence type="ECO:0000256" key="3">
    <source>
        <dbReference type="ARBA" id="ARBA00022723"/>
    </source>
</evidence>
<keyword evidence="2" id="KW-0597">Phosphoprotein</keyword>
<dbReference type="PANTHER" id="PTHR45745:SF1">
    <property type="entry name" value="PHOSPHOGLUCOMUTASE 2B-RELATED"/>
    <property type="match status" value="1"/>
</dbReference>
<sequence length="523" mass="59255">MNCLTVIQTSQGLATYLKKKFPERCRYGVVIGRDARKNSEKFARLAVNAFVAQGIKVWFCAKECTTPMISFATKVKGAVAGVMITASHVNSPIDAEIAQSIQENLYPWPGAWADSSTDNTNKLVDWGAYKDIVLPWGDAIRRYALSTVDKLIPPTPFMYTPLHGTGGIPLPYIMHQIGIGTWMLNVDAQFDPDPTFRTVRYPNPEEDGTLDIAMSCAENNDRPLLIANDPDADRLAVAQKMRRDSWYTFTGNQIGVLLASHIFEELEYPCKKKGYVVLSSAVSSVMLEKMCAARGIRFQETLTGFKWMGNIAKQLEEEGYEVPFAYEEALGYMFPKVCYDKDGITAAAVFLLAEGKWRSMNMTPFDKLEQLFGRYGHHETLNGYFRSPDPATTATLFEKIRKGPWRKGTNFGSFKILRWRDMTIGYDSDTPDNKPALPVDEGNQMITLWLDRDVKFTLRASGTEPKVKFYIECWINNRDKAIEVVCETFTTIHKHWIRAFAPTMTHKREYLTSSSHLHVVKDE</sequence>
<keyword evidence="4" id="KW-0460">Magnesium</keyword>
<evidence type="ECO:0000313" key="9">
    <source>
        <dbReference type="EMBL" id="KKA25517.1"/>
    </source>
</evidence>
<comment type="caution">
    <text evidence="9">The sequence shown here is derived from an EMBL/GenBank/DDBJ whole genome shotgun (WGS) entry which is preliminary data.</text>
</comment>
<feature type="domain" description="Alpha-D-phosphohexomutase alpha/beta/alpha" evidence="8">
    <location>
        <begin position="250"/>
        <end position="351"/>
    </location>
</feature>
<dbReference type="GO" id="GO:0005975">
    <property type="term" value="P:carbohydrate metabolic process"/>
    <property type="evidence" value="ECO:0007669"/>
    <property type="project" value="InterPro"/>
</dbReference>
<dbReference type="Pfam" id="PF02880">
    <property type="entry name" value="PGM_PMM_III"/>
    <property type="match status" value="1"/>
</dbReference>
<evidence type="ECO:0000256" key="5">
    <source>
        <dbReference type="ARBA" id="ARBA00023235"/>
    </source>
</evidence>
<evidence type="ECO:0000259" key="6">
    <source>
        <dbReference type="Pfam" id="PF02878"/>
    </source>
</evidence>
<organism evidence="9 10">
    <name type="scientific">Rasamsonia emersonii (strain ATCC 16479 / CBS 393.64 / IMI 116815)</name>
    <dbReference type="NCBI Taxonomy" id="1408163"/>
    <lineage>
        <taxon>Eukaryota</taxon>
        <taxon>Fungi</taxon>
        <taxon>Dikarya</taxon>
        <taxon>Ascomycota</taxon>
        <taxon>Pezizomycotina</taxon>
        <taxon>Eurotiomycetes</taxon>
        <taxon>Eurotiomycetidae</taxon>
        <taxon>Eurotiales</taxon>
        <taxon>Trichocomaceae</taxon>
        <taxon>Rasamsonia</taxon>
    </lineage>
</organism>
<evidence type="ECO:0000259" key="7">
    <source>
        <dbReference type="Pfam" id="PF02879"/>
    </source>
</evidence>
<dbReference type="Proteomes" id="UP000053958">
    <property type="component" value="Unassembled WGS sequence"/>
</dbReference>
<feature type="domain" description="Alpha-D-phosphohexomutase alpha/beta/alpha" evidence="6">
    <location>
        <begin position="1"/>
        <end position="88"/>
    </location>
</feature>
<comment type="similarity">
    <text evidence="1">Belongs to the phosphohexose mutase family.</text>
</comment>
<dbReference type="GO" id="GO:0008973">
    <property type="term" value="F:phosphopentomutase activity"/>
    <property type="evidence" value="ECO:0007669"/>
    <property type="project" value="EnsemblFungi"/>
</dbReference>
<keyword evidence="10" id="KW-1185">Reference proteome</keyword>
<protein>
    <submittedName>
        <fullName evidence="9">Phosphoglucomutase</fullName>
    </submittedName>
</protein>
<evidence type="ECO:0000256" key="1">
    <source>
        <dbReference type="ARBA" id="ARBA00010231"/>
    </source>
</evidence>
<evidence type="ECO:0000313" key="10">
    <source>
        <dbReference type="Proteomes" id="UP000053958"/>
    </source>
</evidence>
<keyword evidence="5" id="KW-0413">Isomerase</keyword>
<dbReference type="EMBL" id="LASV01000019">
    <property type="protein sequence ID" value="KKA25517.1"/>
    <property type="molecule type" value="Genomic_DNA"/>
</dbReference>
<dbReference type="Pfam" id="PF02879">
    <property type="entry name" value="PGM_PMM_II"/>
    <property type="match status" value="1"/>
</dbReference>
<dbReference type="GO" id="GO:0046872">
    <property type="term" value="F:metal ion binding"/>
    <property type="evidence" value="ECO:0007669"/>
    <property type="project" value="UniProtKB-KW"/>
</dbReference>
<dbReference type="AlphaFoldDB" id="A0A0F4Z4S4"/>
<dbReference type="PANTHER" id="PTHR45745">
    <property type="entry name" value="PHOSPHOMANNOMUTASE 45A"/>
    <property type="match status" value="1"/>
</dbReference>
<dbReference type="Pfam" id="PF02878">
    <property type="entry name" value="PGM_PMM_I"/>
    <property type="match status" value="1"/>
</dbReference>
<dbReference type="InterPro" id="IPR036900">
    <property type="entry name" value="A-D-PHexomutase_C_sf"/>
</dbReference>
<dbReference type="SUPFAM" id="SSF55957">
    <property type="entry name" value="Phosphoglucomutase, C-terminal domain"/>
    <property type="match status" value="1"/>
</dbReference>
<dbReference type="SUPFAM" id="SSF53738">
    <property type="entry name" value="Phosphoglucomutase, first 3 domains"/>
    <property type="match status" value="3"/>
</dbReference>
<gene>
    <name evidence="9" type="ORF">T310_0471</name>
</gene>
<dbReference type="InterPro" id="IPR005845">
    <property type="entry name" value="A-D-PHexomutase_a/b/a-II"/>
</dbReference>
<name>A0A0F4Z4S4_RASE3</name>
<dbReference type="STRING" id="1408163.A0A0F4Z4S4"/>
<dbReference type="GO" id="GO:0006166">
    <property type="term" value="P:purine ribonucleoside salvage"/>
    <property type="evidence" value="ECO:0007669"/>
    <property type="project" value="EnsemblFungi"/>
</dbReference>
<keyword evidence="3" id="KW-0479">Metal-binding</keyword>
<dbReference type="OrthoDB" id="8300170at2759"/>
<dbReference type="InterPro" id="IPR005846">
    <property type="entry name" value="A-D-PHexomutase_a/b/a-III"/>
</dbReference>
<accession>A0A0F4Z4S4</accession>
<dbReference type="RefSeq" id="XP_013332129.1">
    <property type="nucleotide sequence ID" value="XM_013476675.1"/>
</dbReference>
<dbReference type="GO" id="GO:0006148">
    <property type="term" value="P:inosine catabolic process"/>
    <property type="evidence" value="ECO:0007669"/>
    <property type="project" value="EnsemblFungi"/>
</dbReference>
<dbReference type="GO" id="GO:0005634">
    <property type="term" value="C:nucleus"/>
    <property type="evidence" value="ECO:0007669"/>
    <property type="project" value="TreeGrafter"/>
</dbReference>
<dbReference type="Gene3D" id="3.40.120.10">
    <property type="entry name" value="Alpha-D-Glucose-1,6-Bisphosphate, subunit A, domain 3"/>
    <property type="match status" value="3"/>
</dbReference>
<dbReference type="GeneID" id="25312525"/>